<dbReference type="SUPFAM" id="SSF48168">
    <property type="entry name" value="R1 subunit of ribonucleotide reductase, N-terminal domain"/>
    <property type="match status" value="1"/>
</dbReference>
<reference evidence="7 8" key="1">
    <citation type="journal article" date="2014" name="PLoS Genet.">
        <title>Phylogenetically driven sequencing of extremely halophilic archaea reveals strategies for static and dynamic osmo-response.</title>
        <authorList>
            <person name="Becker E.A."/>
            <person name="Seitzer P.M."/>
            <person name="Tritt A."/>
            <person name="Larsen D."/>
            <person name="Krusor M."/>
            <person name="Yao A.I."/>
            <person name="Wu D."/>
            <person name="Madern D."/>
            <person name="Eisen J.A."/>
            <person name="Darling A.E."/>
            <person name="Facciotti M.T."/>
        </authorList>
    </citation>
    <scope>NUCLEOTIDE SEQUENCE [LARGE SCALE GENOMIC DNA]</scope>
    <source>
        <strain evidence="7 8">DSM 21995</strain>
    </source>
</reference>
<feature type="compositionally biased region" description="Low complexity" evidence="5">
    <location>
        <begin position="27"/>
        <end position="37"/>
    </location>
</feature>
<dbReference type="InterPro" id="IPR039718">
    <property type="entry name" value="Rrm1"/>
</dbReference>
<keyword evidence="4" id="KW-0215">Deoxyribonucleotide synthesis</keyword>
<dbReference type="Gene3D" id="3.20.70.20">
    <property type="match status" value="1"/>
</dbReference>
<dbReference type="PATRIC" id="fig|1227482.3.peg.1805"/>
<keyword evidence="3 4" id="KW-0560">Oxidoreductase</keyword>
<dbReference type="PANTHER" id="PTHR11573">
    <property type="entry name" value="RIBONUCLEOSIDE-DIPHOSPHATE REDUCTASE LARGE CHAIN"/>
    <property type="match status" value="1"/>
</dbReference>
<dbReference type="STRING" id="1227482.C469_08960"/>
<feature type="region of interest" description="Disordered" evidence="5">
    <location>
        <begin position="846"/>
        <end position="902"/>
    </location>
</feature>
<dbReference type="PANTHER" id="PTHR11573:SF6">
    <property type="entry name" value="RIBONUCLEOSIDE-DIPHOSPHATE REDUCTASE LARGE SUBUNIT"/>
    <property type="match status" value="1"/>
</dbReference>
<dbReference type="GO" id="GO:0005524">
    <property type="term" value="F:ATP binding"/>
    <property type="evidence" value="ECO:0007669"/>
    <property type="project" value="InterPro"/>
</dbReference>
<dbReference type="GO" id="GO:0005971">
    <property type="term" value="C:ribonucleoside-diphosphate reductase complex"/>
    <property type="evidence" value="ECO:0007669"/>
    <property type="project" value="TreeGrafter"/>
</dbReference>
<sequence>MATLSTLRGGSVSIGPRRSGPGRAGRTGDTMSTTTHDTAVRDLLDRARAGHEDVLNDDERDRIADEVERALYDGADPGEVAEATVDALTARIERDPAYDAAAARVAREDYFRRVTGERPPEGDDALAAAYRDSFRGAIARGLDADLLDERMGEYDLDRLADAIEPGRDALFDYTALDTLEQRYYLREADAEPFELPQVFWMRVAMGVALREEESEREARAEEFYEVLSTLRFVHSTPTLFHAGTTHPQLSSCYLTTVPDDLEGIFDAYKEHATLSKWSGGLGNDWTPLRADGALVSSTGVESTGTVPFLKISNDVTGAINRSGKRRGAAAAYLEAWHLDFPAFIDLRRNTGDERRRTHDMNTAAWVPDLFMERVEDDAEWTLFSPDEVPDLHGAYGEEFERLYEAYEEAAENGELRQYETVDASELWRETLTRLFETGHPWITFKDPCNVRSPQDHVGVVNSSNLCTEITLNTSDEETAVCNLGSVNLARHMTFRGDAEAHPAPDDVAVAARSGGDGSGNATETADPPLDLGADGDAAELDAELFADTAETAMRMLDNVVDLNFYPTEKAERSNMRHRPIGLGMMGFHEALQLARVPMNSERALGFAGKAGELLGYHAIDNSAKLAAERGAYETFEGSKWDRDLLPQDTLDLLADERDREVPVDREETLDWDAVRERIADHGMRNSNTTAVAPTATISTIAGTSPSIEPLYSNLYVKSNMSGDFTVVNERLVADLKAEGQWGAEALDRLKYRDGAVGDLDLPGDLSDLYRGAFEIDPRHQLRLTARRGAWIDQSQSHNVFFPSTDGSLLADVYETAWECGLKTTYYLRTLGASSIEQSTLDMAEYDDTQSRGGDGDSDGGSGFGDEPASAAVESEDDPTADSSSAAGDDLPTVEDPTCDACQ</sequence>
<comment type="similarity">
    <text evidence="1 4">Belongs to the ribonucleoside diphosphate reductase large chain family.</text>
</comment>
<dbReference type="AlphaFoldDB" id="M0NQY6"/>
<dbReference type="Proteomes" id="UP000011650">
    <property type="component" value="Unassembled WGS sequence"/>
</dbReference>
<gene>
    <name evidence="7" type="ORF">C469_08960</name>
</gene>
<evidence type="ECO:0000313" key="8">
    <source>
        <dbReference type="Proteomes" id="UP000011650"/>
    </source>
</evidence>
<dbReference type="GO" id="GO:0004748">
    <property type="term" value="F:ribonucleoside-diphosphate reductase activity, thioredoxin disulfide as acceptor"/>
    <property type="evidence" value="ECO:0007669"/>
    <property type="project" value="UniProtKB-EC"/>
</dbReference>
<keyword evidence="8" id="KW-1185">Reference proteome</keyword>
<accession>M0NQY6</accession>
<evidence type="ECO:0000256" key="3">
    <source>
        <dbReference type="ARBA" id="ARBA00023002"/>
    </source>
</evidence>
<dbReference type="NCBIfam" id="TIGR02506">
    <property type="entry name" value="NrdE_NrdA"/>
    <property type="match status" value="1"/>
</dbReference>
<feature type="compositionally biased region" description="Low complexity" evidence="5">
    <location>
        <begin position="8"/>
        <end position="21"/>
    </location>
</feature>
<protein>
    <recommendedName>
        <fullName evidence="2 4">Ribonucleoside-diphosphate reductase</fullName>
        <ecNumber evidence="2 4">1.17.4.1</ecNumber>
    </recommendedName>
</protein>
<dbReference type="PRINTS" id="PR01183">
    <property type="entry name" value="RIBORDTASEM1"/>
</dbReference>
<evidence type="ECO:0000256" key="5">
    <source>
        <dbReference type="SAM" id="MobiDB-lite"/>
    </source>
</evidence>
<feature type="region of interest" description="Disordered" evidence="5">
    <location>
        <begin position="508"/>
        <end position="529"/>
    </location>
</feature>
<feature type="region of interest" description="Disordered" evidence="5">
    <location>
        <begin position="1"/>
        <end position="39"/>
    </location>
</feature>
<evidence type="ECO:0000256" key="1">
    <source>
        <dbReference type="ARBA" id="ARBA00010406"/>
    </source>
</evidence>
<evidence type="ECO:0000256" key="2">
    <source>
        <dbReference type="ARBA" id="ARBA00012274"/>
    </source>
</evidence>
<name>M0NQY6_9EURY</name>
<proteinExistence type="inferred from homology"/>
<comment type="catalytic activity">
    <reaction evidence="4">
        <text>a 2'-deoxyribonucleoside 5'-diphosphate + [thioredoxin]-disulfide + H2O = a ribonucleoside 5'-diphosphate + [thioredoxin]-dithiol</text>
        <dbReference type="Rhea" id="RHEA:23252"/>
        <dbReference type="Rhea" id="RHEA-COMP:10698"/>
        <dbReference type="Rhea" id="RHEA-COMP:10700"/>
        <dbReference type="ChEBI" id="CHEBI:15377"/>
        <dbReference type="ChEBI" id="CHEBI:29950"/>
        <dbReference type="ChEBI" id="CHEBI:50058"/>
        <dbReference type="ChEBI" id="CHEBI:57930"/>
        <dbReference type="ChEBI" id="CHEBI:73316"/>
        <dbReference type="EC" id="1.17.4.1"/>
    </reaction>
</comment>
<dbReference type="InterPro" id="IPR008926">
    <property type="entry name" value="RNR_R1-su_N"/>
</dbReference>
<dbReference type="SUPFAM" id="SSF51998">
    <property type="entry name" value="PFL-like glycyl radical enzymes"/>
    <property type="match status" value="1"/>
</dbReference>
<feature type="domain" description="Ribonucleotide reductase large subunit" evidence="6">
    <location>
        <begin position="671"/>
        <end position="693"/>
    </location>
</feature>
<dbReference type="CDD" id="cd01679">
    <property type="entry name" value="RNR_I"/>
    <property type="match status" value="1"/>
</dbReference>
<dbReference type="InterPro" id="IPR013509">
    <property type="entry name" value="RNR_lsu_N"/>
</dbReference>
<dbReference type="InterPro" id="IPR000788">
    <property type="entry name" value="RNR_lg_C"/>
</dbReference>
<dbReference type="UniPathway" id="UPA00326"/>
<dbReference type="EMBL" id="AOJG01000025">
    <property type="protein sequence ID" value="EMA60186.1"/>
    <property type="molecule type" value="Genomic_DNA"/>
</dbReference>
<evidence type="ECO:0000313" key="7">
    <source>
        <dbReference type="EMBL" id="EMA60186.1"/>
    </source>
</evidence>
<dbReference type="Pfam" id="PF00317">
    <property type="entry name" value="Ribonuc_red_lgN"/>
    <property type="match status" value="1"/>
</dbReference>
<evidence type="ECO:0000259" key="6">
    <source>
        <dbReference type="PROSITE" id="PS00089"/>
    </source>
</evidence>
<dbReference type="PROSITE" id="PS00089">
    <property type="entry name" value="RIBORED_LARGE"/>
    <property type="match status" value="1"/>
</dbReference>
<dbReference type="Pfam" id="PF02867">
    <property type="entry name" value="Ribonuc_red_lgC"/>
    <property type="match status" value="1"/>
</dbReference>
<comment type="caution">
    <text evidence="7">The sequence shown here is derived from an EMBL/GenBank/DDBJ whole genome shotgun (WGS) entry which is preliminary data.</text>
</comment>
<evidence type="ECO:0000256" key="4">
    <source>
        <dbReference type="RuleBase" id="RU003410"/>
    </source>
</evidence>
<organism evidence="7 8">
    <name type="scientific">Halorubrum lipolyticum DSM 21995</name>
    <dbReference type="NCBI Taxonomy" id="1227482"/>
    <lineage>
        <taxon>Archaea</taxon>
        <taxon>Methanobacteriati</taxon>
        <taxon>Methanobacteriota</taxon>
        <taxon>Stenosarchaea group</taxon>
        <taxon>Halobacteria</taxon>
        <taxon>Halobacteriales</taxon>
        <taxon>Haloferacaceae</taxon>
        <taxon>Halorubrum</taxon>
    </lineage>
</organism>
<comment type="function">
    <text evidence="4">Provides the precursors necessary for DNA synthesis. Catalyzes the biosynthesis of deoxyribonucleotides from the corresponding ribonucleotides.</text>
</comment>
<dbReference type="GO" id="GO:0009263">
    <property type="term" value="P:deoxyribonucleotide biosynthetic process"/>
    <property type="evidence" value="ECO:0007669"/>
    <property type="project" value="UniProtKB-KW"/>
</dbReference>
<dbReference type="InterPro" id="IPR013346">
    <property type="entry name" value="NrdE_NrdA_C"/>
</dbReference>
<dbReference type="EC" id="1.17.4.1" evidence="2 4"/>